<feature type="region of interest" description="Disordered" evidence="1">
    <location>
        <begin position="250"/>
        <end position="297"/>
    </location>
</feature>
<dbReference type="AlphaFoldDB" id="A0A1B8AXA9"/>
<comment type="caution">
    <text evidence="3">The sequence shown here is derived from an EMBL/GenBank/DDBJ whole genome shotgun (WGS) entry which is preliminary data.</text>
</comment>
<proteinExistence type="predicted"/>
<accession>A0A1B8AXA9</accession>
<name>A0A1B8AXA9_FUSPO</name>
<organism evidence="3 4">
    <name type="scientific">Fusarium poae</name>
    <dbReference type="NCBI Taxonomy" id="36050"/>
    <lineage>
        <taxon>Eukaryota</taxon>
        <taxon>Fungi</taxon>
        <taxon>Dikarya</taxon>
        <taxon>Ascomycota</taxon>
        <taxon>Pezizomycotina</taxon>
        <taxon>Sordariomycetes</taxon>
        <taxon>Hypocreomycetidae</taxon>
        <taxon>Hypocreales</taxon>
        <taxon>Nectriaceae</taxon>
        <taxon>Fusarium</taxon>
    </lineage>
</organism>
<protein>
    <submittedName>
        <fullName evidence="3">Uncharacterized protein</fullName>
    </submittedName>
</protein>
<dbReference type="STRING" id="36050.A0A1B8AXA9"/>
<keyword evidence="2" id="KW-0472">Membrane</keyword>
<dbReference type="EMBL" id="LYXU01000002">
    <property type="protein sequence ID" value="OBS25128.1"/>
    <property type="molecule type" value="Genomic_DNA"/>
</dbReference>
<keyword evidence="2" id="KW-1133">Transmembrane helix</keyword>
<gene>
    <name evidence="3" type="ORF">FPOA_05663</name>
</gene>
<keyword evidence="2" id="KW-0812">Transmembrane</keyword>
<keyword evidence="4" id="KW-1185">Reference proteome</keyword>
<evidence type="ECO:0000313" key="3">
    <source>
        <dbReference type="EMBL" id="OBS25128.1"/>
    </source>
</evidence>
<feature type="region of interest" description="Disordered" evidence="1">
    <location>
        <begin position="190"/>
        <end position="210"/>
    </location>
</feature>
<dbReference type="OrthoDB" id="5429716at2759"/>
<dbReference type="OMA" id="AQKCNTA"/>
<feature type="transmembrane region" description="Helical" evidence="2">
    <location>
        <begin position="220"/>
        <end position="241"/>
    </location>
</feature>
<feature type="compositionally biased region" description="Low complexity" evidence="1">
    <location>
        <begin position="190"/>
        <end position="204"/>
    </location>
</feature>
<dbReference type="Proteomes" id="UP000091967">
    <property type="component" value="Unassembled WGS sequence"/>
</dbReference>
<reference evidence="3 4" key="1">
    <citation type="submission" date="2016-06" db="EMBL/GenBank/DDBJ databases">
        <title>Living apart together: crosstalk between the core and supernumerary genomes in a fungal plant pathogen.</title>
        <authorList>
            <person name="Vanheule A."/>
            <person name="Audenaert K."/>
            <person name="Warris S."/>
            <person name="Van De Geest H."/>
            <person name="Schijlen E."/>
            <person name="Hofte M."/>
            <person name="De Saeger S."/>
            <person name="Haesaert G."/>
            <person name="Waalwijk C."/>
            <person name="Van Der Lee T."/>
        </authorList>
    </citation>
    <scope>NUCLEOTIDE SEQUENCE [LARGE SCALE GENOMIC DNA]</scope>
    <source>
        <strain evidence="3 4">2516</strain>
    </source>
</reference>
<evidence type="ECO:0000313" key="4">
    <source>
        <dbReference type="Proteomes" id="UP000091967"/>
    </source>
</evidence>
<evidence type="ECO:0000256" key="2">
    <source>
        <dbReference type="SAM" id="Phobius"/>
    </source>
</evidence>
<sequence length="297" mass="31764">MPDNRTILGPLTNSWEYPDACGSLLYLPDCSACTVASQAQKCNTAFPTTINDREDFKCWPPATPPNDFVPPVSGWGIYKPATKCPEGFTVACTAEGTTKSDFEFQFKVNDDEFVRGCCPSHYECAKYGEAQTCRSIFSTGILSVISCKSGSTLLRSVAAPTKFTTETSSYITVHAPMFQLAGLKRLEPVSTTSAPTTSTETPASHIEIDSGGGLSTGAQVGIGVGVGVIGLGIIGTAFYLWRRRRKSKAPSKHGLESSQLDSREIRPPGELGGPPLSPPPQYTPIELDGTTARQELP</sequence>
<evidence type="ECO:0000256" key="1">
    <source>
        <dbReference type="SAM" id="MobiDB-lite"/>
    </source>
</evidence>